<dbReference type="Gene3D" id="3.30.310.50">
    <property type="entry name" value="Alpha-D-phosphohexomutase, C-terminal domain"/>
    <property type="match status" value="1"/>
</dbReference>
<evidence type="ECO:0000256" key="1">
    <source>
        <dbReference type="ARBA" id="ARBA00001946"/>
    </source>
</evidence>
<dbReference type="AlphaFoldDB" id="E8QDF3"/>
<dbReference type="EMBL" id="CP002331">
    <property type="protein sequence ID" value="ADU80539.1"/>
    <property type="molecule type" value="Genomic_DNA"/>
</dbReference>
<dbReference type="InterPro" id="IPR005845">
    <property type="entry name" value="A-D-PHexomutase_a/b/a-II"/>
</dbReference>
<dbReference type="InterPro" id="IPR036900">
    <property type="entry name" value="A-D-PHexomutase_C_sf"/>
</dbReference>
<dbReference type="CDD" id="cd03089">
    <property type="entry name" value="PMM_PGM"/>
    <property type="match status" value="1"/>
</dbReference>
<dbReference type="Proteomes" id="UP000009059">
    <property type="component" value="Chromosome"/>
</dbReference>
<dbReference type="PRINTS" id="PR00509">
    <property type="entry name" value="PGMPMM"/>
</dbReference>
<dbReference type="InterPro" id="IPR005846">
    <property type="entry name" value="A-D-PHexomutase_a/b/a-III"/>
</dbReference>
<dbReference type="Pfam" id="PF02879">
    <property type="entry name" value="PGM_PMM_II"/>
    <property type="match status" value="1"/>
</dbReference>
<dbReference type="PROSITE" id="PS00710">
    <property type="entry name" value="PGM_PMM"/>
    <property type="match status" value="1"/>
</dbReference>
<dbReference type="GO" id="GO:0000287">
    <property type="term" value="F:magnesium ion binding"/>
    <property type="evidence" value="ECO:0007669"/>
    <property type="project" value="InterPro"/>
</dbReference>
<dbReference type="PATRIC" id="fig|907238.3.peg.1337"/>
<evidence type="ECO:0000313" key="13">
    <source>
        <dbReference type="Proteomes" id="UP000009059"/>
    </source>
</evidence>
<dbReference type="InterPro" id="IPR016055">
    <property type="entry name" value="A-D-PHexomutase_a/b/a-I/II/III"/>
</dbReference>
<evidence type="ECO:0000259" key="9">
    <source>
        <dbReference type="Pfam" id="PF02878"/>
    </source>
</evidence>
<evidence type="ECO:0000259" key="11">
    <source>
        <dbReference type="Pfam" id="PF02880"/>
    </source>
</evidence>
<dbReference type="RefSeq" id="WP_000355111.1">
    <property type="nucleotide sequence ID" value="NC_017372.1"/>
</dbReference>
<name>E8QDF3_HELP7</name>
<sequence>MDISIFREYDIRGIYPTTLDEKGAFSIGVELGKIMREYDKSVFVGHDARVHGRFLFEALSAGLQSSGLKVYDLGLIPTPVAYFVAFNEIDNIQCPNSIMITGSHNPKEYNGFKITLNQNPFYGKDIQALKNTLLNAKHEIKPLKETPEKANALEAYHRYLIKDFKHLKNLKYKIALDFGNGVGALGLEPILKALNIDFSSLYSDPDGNFPNHHPDPSEAKNLKDLEKHMQENAISIGFAFDGDADRIAMLSSHHIYAGDELAILFAKRLHAQGTTPFVIGEVKCSQVMYNTINTFGKTLMYKTGHSNLKVKLKETNAHFAAEMSGHIFFKERYFGYDDALYACLRALELLLEQTPSDLENTIKNLPYSYTTPEEKIAVSEEEKFEIIHNLQEALKNPPSHFPKIKEIISIDGVRVVFEHGFGLIRASNTTPYLVSRFEGKDETTALEYKRALLNLLEEQGSKPIKHQ</sequence>
<feature type="domain" description="Alpha-D-phosphohexomutase alpha/beta/alpha" evidence="10">
    <location>
        <begin position="155"/>
        <end position="250"/>
    </location>
</feature>
<evidence type="ECO:0000256" key="6">
    <source>
        <dbReference type="ARBA" id="ARBA00023235"/>
    </source>
</evidence>
<accession>E8QDF3</accession>
<organism evidence="12 13">
    <name type="scientific">Helicobacter pylori (strain India7)</name>
    <dbReference type="NCBI Taxonomy" id="907238"/>
    <lineage>
        <taxon>Bacteria</taxon>
        <taxon>Pseudomonadati</taxon>
        <taxon>Campylobacterota</taxon>
        <taxon>Epsilonproteobacteria</taxon>
        <taxon>Campylobacterales</taxon>
        <taxon>Helicobacteraceae</taxon>
        <taxon>Helicobacter</taxon>
    </lineage>
</organism>
<dbReference type="InterPro" id="IPR005841">
    <property type="entry name" value="Alpha-D-phosphohexomutase_SF"/>
</dbReference>
<evidence type="ECO:0000256" key="4">
    <source>
        <dbReference type="ARBA" id="ARBA00022723"/>
    </source>
</evidence>
<reference evidence="13" key="1">
    <citation type="submission" date="2010-11" db="EMBL/GenBank/DDBJ databases">
        <title>Genome sequence of Helicobacter pylori strain India7.</title>
        <authorList>
            <person name="Kersulyte D."/>
            <person name="Mukhopadhyay A."/>
            <person name="Choudhury A."/>
            <person name="Nair G.B."/>
            <person name="Berg D.E."/>
        </authorList>
    </citation>
    <scope>NUCLEOTIDE SEQUENCE [LARGE SCALE GENOMIC DNA]</scope>
    <source>
        <strain evidence="13">India7</strain>
    </source>
</reference>
<evidence type="ECO:0000256" key="3">
    <source>
        <dbReference type="ARBA" id="ARBA00022553"/>
    </source>
</evidence>
<evidence type="ECO:0000256" key="7">
    <source>
        <dbReference type="RuleBase" id="RU004326"/>
    </source>
</evidence>
<protein>
    <submittedName>
        <fullName evidence="12">Phosphomannomutase</fullName>
    </submittedName>
</protein>
<gene>
    <name evidence="12" type="ordered locus">HPIN_06730</name>
</gene>
<evidence type="ECO:0000259" key="8">
    <source>
        <dbReference type="Pfam" id="PF00408"/>
    </source>
</evidence>
<dbReference type="HOGENOM" id="CLU_016950_9_1_7"/>
<dbReference type="SUPFAM" id="SSF53738">
    <property type="entry name" value="Phosphoglucomutase, first 3 domains"/>
    <property type="match status" value="3"/>
</dbReference>
<dbReference type="PANTHER" id="PTHR43771:SF2">
    <property type="entry name" value="PHOSPHOMANNOMUTASE_PHOSPHOGLUCOMUTASE"/>
    <property type="match status" value="1"/>
</dbReference>
<keyword evidence="5 7" id="KW-0460">Magnesium</keyword>
<feature type="domain" description="Alpha-D-phosphohexomutase C-terminal" evidence="8">
    <location>
        <begin position="375"/>
        <end position="452"/>
    </location>
</feature>
<dbReference type="PANTHER" id="PTHR43771">
    <property type="entry name" value="PHOSPHOMANNOMUTASE"/>
    <property type="match status" value="1"/>
</dbReference>
<dbReference type="Gene3D" id="3.40.120.10">
    <property type="entry name" value="Alpha-D-Glucose-1,6-Bisphosphate, subunit A, domain 3"/>
    <property type="match status" value="3"/>
</dbReference>
<feature type="domain" description="Alpha-D-phosphohexomutase alpha/beta/alpha" evidence="9">
    <location>
        <begin position="5"/>
        <end position="129"/>
    </location>
</feature>
<dbReference type="GO" id="GO:0005975">
    <property type="term" value="P:carbohydrate metabolic process"/>
    <property type="evidence" value="ECO:0007669"/>
    <property type="project" value="InterPro"/>
</dbReference>
<dbReference type="GO" id="GO:0016868">
    <property type="term" value="F:intramolecular phosphotransferase activity"/>
    <property type="evidence" value="ECO:0007669"/>
    <property type="project" value="InterPro"/>
</dbReference>
<dbReference type="KEGG" id="hpn:HPIN_06730"/>
<dbReference type="Pfam" id="PF02880">
    <property type="entry name" value="PGM_PMM_III"/>
    <property type="match status" value="1"/>
</dbReference>
<feature type="domain" description="Alpha-D-phosphohexomutase alpha/beta/alpha" evidence="11">
    <location>
        <begin position="258"/>
        <end position="365"/>
    </location>
</feature>
<keyword evidence="3" id="KW-0597">Phosphoprotein</keyword>
<dbReference type="InterPro" id="IPR016066">
    <property type="entry name" value="A-D-PHexomutase_CS"/>
</dbReference>
<keyword evidence="6" id="KW-0413">Isomerase</keyword>
<proteinExistence type="inferred from homology"/>
<evidence type="ECO:0000313" key="12">
    <source>
        <dbReference type="EMBL" id="ADU80539.1"/>
    </source>
</evidence>
<comment type="cofactor">
    <cofactor evidence="1">
        <name>Mg(2+)</name>
        <dbReference type="ChEBI" id="CHEBI:18420"/>
    </cofactor>
</comment>
<comment type="similarity">
    <text evidence="2 7">Belongs to the phosphohexose mutase family.</text>
</comment>
<dbReference type="Pfam" id="PF00408">
    <property type="entry name" value="PGM_PMM_IV"/>
    <property type="match status" value="1"/>
</dbReference>
<dbReference type="InterPro" id="IPR005844">
    <property type="entry name" value="A-D-PHexomutase_a/b/a-I"/>
</dbReference>
<evidence type="ECO:0000256" key="2">
    <source>
        <dbReference type="ARBA" id="ARBA00010231"/>
    </source>
</evidence>
<dbReference type="SUPFAM" id="SSF55957">
    <property type="entry name" value="Phosphoglucomutase, C-terminal domain"/>
    <property type="match status" value="1"/>
</dbReference>
<evidence type="ECO:0000256" key="5">
    <source>
        <dbReference type="ARBA" id="ARBA00022842"/>
    </source>
</evidence>
<dbReference type="Pfam" id="PF02878">
    <property type="entry name" value="PGM_PMM_I"/>
    <property type="match status" value="1"/>
</dbReference>
<keyword evidence="4 7" id="KW-0479">Metal-binding</keyword>
<dbReference type="InterPro" id="IPR005843">
    <property type="entry name" value="A-D-PHexomutase_C"/>
</dbReference>
<evidence type="ECO:0000259" key="10">
    <source>
        <dbReference type="Pfam" id="PF02879"/>
    </source>
</evidence>